<evidence type="ECO:0000313" key="2">
    <source>
        <dbReference type="Proteomes" id="UP000015106"/>
    </source>
</evidence>
<name>A0A8R7V8X8_TRIUA</name>
<dbReference type="EnsemblPlants" id="TuG1812G0700003479.01.T03">
    <property type="protein sequence ID" value="TuG1812G0700003479.01.T03"/>
    <property type="gene ID" value="TuG1812G0700003479.01"/>
</dbReference>
<reference evidence="1" key="2">
    <citation type="submission" date="2018-03" db="EMBL/GenBank/DDBJ databases">
        <title>The Triticum urartu genome reveals the dynamic nature of wheat genome evolution.</title>
        <authorList>
            <person name="Ling H."/>
            <person name="Ma B."/>
            <person name="Shi X."/>
            <person name="Liu H."/>
            <person name="Dong L."/>
            <person name="Sun H."/>
            <person name="Cao Y."/>
            <person name="Gao Q."/>
            <person name="Zheng S."/>
            <person name="Li Y."/>
            <person name="Yu Y."/>
            <person name="Du H."/>
            <person name="Qi M."/>
            <person name="Li Y."/>
            <person name="Yu H."/>
            <person name="Cui Y."/>
            <person name="Wang N."/>
            <person name="Chen C."/>
            <person name="Wu H."/>
            <person name="Zhao Y."/>
            <person name="Zhang J."/>
            <person name="Li Y."/>
            <person name="Zhou W."/>
            <person name="Zhang B."/>
            <person name="Hu W."/>
            <person name="Eijk M."/>
            <person name="Tang J."/>
            <person name="Witsenboer H."/>
            <person name="Zhao S."/>
            <person name="Li Z."/>
            <person name="Zhang A."/>
            <person name="Wang D."/>
            <person name="Liang C."/>
        </authorList>
    </citation>
    <scope>NUCLEOTIDE SEQUENCE [LARGE SCALE GENOMIC DNA]</scope>
    <source>
        <strain evidence="1">cv. G1812</strain>
    </source>
</reference>
<dbReference type="AlphaFoldDB" id="A0A8R7V8X8"/>
<accession>A0A8R7V8X8</accession>
<protein>
    <submittedName>
        <fullName evidence="1">Uncharacterized protein</fullName>
    </submittedName>
</protein>
<dbReference type="Proteomes" id="UP000015106">
    <property type="component" value="Chromosome 7"/>
</dbReference>
<keyword evidence="2" id="KW-1185">Reference proteome</keyword>
<evidence type="ECO:0000313" key="1">
    <source>
        <dbReference type="EnsemblPlants" id="TuG1812G0700003479.01.T03"/>
    </source>
</evidence>
<reference evidence="1" key="3">
    <citation type="submission" date="2022-06" db="UniProtKB">
        <authorList>
            <consortium name="EnsemblPlants"/>
        </authorList>
    </citation>
    <scope>IDENTIFICATION</scope>
</reference>
<dbReference type="Gramene" id="TuG1812G0700003479.01.T03">
    <property type="protein sequence ID" value="TuG1812G0700003479.01.T03"/>
    <property type="gene ID" value="TuG1812G0700003479.01"/>
</dbReference>
<sequence>MDFGTTTLGRHLSSHLLVSSKFHDLELERQIRPPTPRRWRRLQLVLESHGWLRGGREVPSPASRAKPSCWWLERCRQRRAPVSVGAWQREHWCR</sequence>
<gene>
    <name evidence="1" type="primary">LOC125526027</name>
</gene>
<organism evidence="1 2">
    <name type="scientific">Triticum urartu</name>
    <name type="common">Red wild einkorn</name>
    <name type="synonym">Crithodium urartu</name>
    <dbReference type="NCBI Taxonomy" id="4572"/>
    <lineage>
        <taxon>Eukaryota</taxon>
        <taxon>Viridiplantae</taxon>
        <taxon>Streptophyta</taxon>
        <taxon>Embryophyta</taxon>
        <taxon>Tracheophyta</taxon>
        <taxon>Spermatophyta</taxon>
        <taxon>Magnoliopsida</taxon>
        <taxon>Liliopsida</taxon>
        <taxon>Poales</taxon>
        <taxon>Poaceae</taxon>
        <taxon>BOP clade</taxon>
        <taxon>Pooideae</taxon>
        <taxon>Triticodae</taxon>
        <taxon>Triticeae</taxon>
        <taxon>Triticinae</taxon>
        <taxon>Triticum</taxon>
    </lineage>
</organism>
<reference evidence="2" key="1">
    <citation type="journal article" date="2013" name="Nature">
        <title>Draft genome of the wheat A-genome progenitor Triticum urartu.</title>
        <authorList>
            <person name="Ling H.Q."/>
            <person name="Zhao S."/>
            <person name="Liu D."/>
            <person name="Wang J."/>
            <person name="Sun H."/>
            <person name="Zhang C."/>
            <person name="Fan H."/>
            <person name="Li D."/>
            <person name="Dong L."/>
            <person name="Tao Y."/>
            <person name="Gao C."/>
            <person name="Wu H."/>
            <person name="Li Y."/>
            <person name="Cui Y."/>
            <person name="Guo X."/>
            <person name="Zheng S."/>
            <person name="Wang B."/>
            <person name="Yu K."/>
            <person name="Liang Q."/>
            <person name="Yang W."/>
            <person name="Lou X."/>
            <person name="Chen J."/>
            <person name="Feng M."/>
            <person name="Jian J."/>
            <person name="Zhang X."/>
            <person name="Luo G."/>
            <person name="Jiang Y."/>
            <person name="Liu J."/>
            <person name="Wang Z."/>
            <person name="Sha Y."/>
            <person name="Zhang B."/>
            <person name="Wu H."/>
            <person name="Tang D."/>
            <person name="Shen Q."/>
            <person name="Xue P."/>
            <person name="Zou S."/>
            <person name="Wang X."/>
            <person name="Liu X."/>
            <person name="Wang F."/>
            <person name="Yang Y."/>
            <person name="An X."/>
            <person name="Dong Z."/>
            <person name="Zhang K."/>
            <person name="Zhang X."/>
            <person name="Luo M.C."/>
            <person name="Dvorak J."/>
            <person name="Tong Y."/>
            <person name="Wang J."/>
            <person name="Yang H."/>
            <person name="Li Z."/>
            <person name="Wang D."/>
            <person name="Zhang A."/>
            <person name="Wang J."/>
        </authorList>
    </citation>
    <scope>NUCLEOTIDE SEQUENCE</scope>
    <source>
        <strain evidence="2">cv. G1812</strain>
    </source>
</reference>
<proteinExistence type="predicted"/>